<dbReference type="NCBIfam" id="TIGR01571">
    <property type="entry name" value="A_thal_Cys_rich"/>
    <property type="match status" value="1"/>
</dbReference>
<evidence type="ECO:0000256" key="1">
    <source>
        <dbReference type="SAM" id="Phobius"/>
    </source>
</evidence>
<dbReference type="Proteomes" id="UP001430356">
    <property type="component" value="Unassembled WGS sequence"/>
</dbReference>
<dbReference type="InterPro" id="IPR006461">
    <property type="entry name" value="PLAC_motif_containing"/>
</dbReference>
<feature type="transmembrane region" description="Helical" evidence="1">
    <location>
        <begin position="79"/>
        <end position="105"/>
    </location>
</feature>
<protein>
    <submittedName>
        <fullName evidence="2">PLAC8 family</fullName>
    </submittedName>
</protein>
<accession>A0AAW0EKR8</accession>
<dbReference type="Pfam" id="PF04749">
    <property type="entry name" value="PLAC8"/>
    <property type="match status" value="1"/>
</dbReference>
<sequence length="166" mass="18712">MFNPPKQEYQQVRQGEQQPNVQDEVPLTAVHPLSSVVRPWHYDLCVMCGEMNSCLECCFCGICQMSRQYNMFYNHTADLHLPVCLVLWFLGNAGVPATFALEFVLRADIRRRYGIEGSVARDCCVSWCCTPCAVQQQFLEMTSLGMCPGMSMCGVTPIVPEEPTMV</sequence>
<name>A0AAW0EKR8_9TRYP</name>
<gene>
    <name evidence="2" type="ORF">NESM_000340400</name>
</gene>
<dbReference type="EMBL" id="JAECZO010000033">
    <property type="protein sequence ID" value="KAK7194256.1"/>
    <property type="molecule type" value="Genomic_DNA"/>
</dbReference>
<evidence type="ECO:0000313" key="2">
    <source>
        <dbReference type="EMBL" id="KAK7194256.1"/>
    </source>
</evidence>
<comment type="caution">
    <text evidence="2">The sequence shown here is derived from an EMBL/GenBank/DDBJ whole genome shotgun (WGS) entry which is preliminary data.</text>
</comment>
<keyword evidence="3" id="KW-1185">Reference proteome</keyword>
<proteinExistence type="predicted"/>
<keyword evidence="1" id="KW-0472">Membrane</keyword>
<organism evidence="2 3">
    <name type="scientific">Novymonas esmeraldas</name>
    <dbReference type="NCBI Taxonomy" id="1808958"/>
    <lineage>
        <taxon>Eukaryota</taxon>
        <taxon>Discoba</taxon>
        <taxon>Euglenozoa</taxon>
        <taxon>Kinetoplastea</taxon>
        <taxon>Metakinetoplastina</taxon>
        <taxon>Trypanosomatida</taxon>
        <taxon>Trypanosomatidae</taxon>
        <taxon>Novymonas</taxon>
    </lineage>
</organism>
<evidence type="ECO:0000313" key="3">
    <source>
        <dbReference type="Proteomes" id="UP001430356"/>
    </source>
</evidence>
<reference evidence="2 3" key="1">
    <citation type="journal article" date="2021" name="MBio">
        <title>A New Model Trypanosomatid, Novymonas esmeraldas: Genomic Perception of Its 'Candidatus Pandoraea novymonadis' Endosymbiont.</title>
        <authorList>
            <person name="Zakharova A."/>
            <person name="Saura A."/>
            <person name="Butenko A."/>
            <person name="Podesvova L."/>
            <person name="Warmusova S."/>
            <person name="Kostygov A.Y."/>
            <person name="Nenarokova A."/>
            <person name="Lukes J."/>
            <person name="Opperdoes F.R."/>
            <person name="Yurchenko V."/>
        </authorList>
    </citation>
    <scope>NUCLEOTIDE SEQUENCE [LARGE SCALE GENOMIC DNA]</scope>
    <source>
        <strain evidence="2 3">E262AT.01</strain>
    </source>
</reference>
<dbReference type="AlphaFoldDB" id="A0AAW0EKR8"/>
<keyword evidence="1" id="KW-1133">Transmembrane helix</keyword>
<dbReference type="PANTHER" id="PTHR15907">
    <property type="entry name" value="DUF614 FAMILY PROTEIN-RELATED"/>
    <property type="match status" value="1"/>
</dbReference>
<keyword evidence="1" id="KW-0812">Transmembrane</keyword>